<organism evidence="1 2">
    <name type="scientific">Paenibacillus polymyxa</name>
    <name type="common">Bacillus polymyxa</name>
    <dbReference type="NCBI Taxonomy" id="1406"/>
    <lineage>
        <taxon>Bacteria</taxon>
        <taxon>Bacillati</taxon>
        <taxon>Bacillota</taxon>
        <taxon>Bacilli</taxon>
        <taxon>Bacillales</taxon>
        <taxon>Paenibacillaceae</taxon>
        <taxon>Paenibacillus</taxon>
    </lineage>
</organism>
<name>A0AAE9IGJ7_PAEPO</name>
<dbReference type="RefSeq" id="WP_250261299.1">
    <property type="nucleotide sequence ID" value="NZ_CP097769.1"/>
</dbReference>
<dbReference type="AlphaFoldDB" id="A0AAE9IGJ7"/>
<gene>
    <name evidence="1" type="ORF">MF626_001310</name>
</gene>
<evidence type="ECO:0000313" key="2">
    <source>
        <dbReference type="Proteomes" id="UP001055784"/>
    </source>
</evidence>
<proteinExistence type="predicted"/>
<evidence type="ECO:0000313" key="1">
    <source>
        <dbReference type="EMBL" id="URJ51859.1"/>
    </source>
</evidence>
<dbReference type="SUPFAM" id="SSF56219">
    <property type="entry name" value="DNase I-like"/>
    <property type="match status" value="1"/>
</dbReference>
<protein>
    <recommendedName>
        <fullName evidence="3">Endonuclease/exonuclease/phosphatase domain-containing protein</fullName>
    </recommendedName>
</protein>
<sequence>MILKLPAEFHIVIPDGRRLVILANHFKSKGNGNQDENDALRKKQAMRVLEIYEGLRATNDLIAIMGDLNDSPGRDTLSPLLGEGSDLKDASEVEGFNFAGRPGTWGDGTAQGQN</sequence>
<evidence type="ECO:0008006" key="3">
    <source>
        <dbReference type="Google" id="ProtNLM"/>
    </source>
</evidence>
<dbReference type="Proteomes" id="UP001055784">
    <property type="component" value="Chromosome"/>
</dbReference>
<reference evidence="1" key="1">
    <citation type="submission" date="2022-11" db="EMBL/GenBank/DDBJ databases">
        <authorList>
            <person name="Vasilchenko N.G."/>
            <person name="Prazdnova E.V."/>
            <person name="Gorovtsov A.V."/>
            <person name="Chistyakov V.A."/>
            <person name="Pak M.L."/>
        </authorList>
    </citation>
    <scope>NUCLEOTIDE SEQUENCE</scope>
    <source>
        <strain evidence="1">R 4.5</strain>
    </source>
</reference>
<accession>A0AAE9IGJ7</accession>
<dbReference type="InterPro" id="IPR036691">
    <property type="entry name" value="Endo/exonu/phosph_ase_sf"/>
</dbReference>
<dbReference type="Gene3D" id="3.60.10.10">
    <property type="entry name" value="Endonuclease/exonuclease/phosphatase"/>
    <property type="match status" value="1"/>
</dbReference>
<dbReference type="EMBL" id="CP097770">
    <property type="protein sequence ID" value="URJ51859.1"/>
    <property type="molecule type" value="Genomic_DNA"/>
</dbReference>